<name>A0AA41Y4U9_9BACT</name>
<reference evidence="7" key="1">
    <citation type="submission" date="2022-10" db="EMBL/GenBank/DDBJ databases">
        <title>Gaoshiqiia sediminis gen. nov., sp. nov., isolated from coastal sediment.</title>
        <authorList>
            <person name="Yu W.X."/>
            <person name="Mu D.S."/>
            <person name="Du J.Z."/>
            <person name="Liang Y.Q."/>
        </authorList>
    </citation>
    <scope>NUCLEOTIDE SEQUENCE</scope>
    <source>
        <strain evidence="7">A06</strain>
    </source>
</reference>
<proteinExistence type="inferred from homology"/>
<dbReference type="SUPFAM" id="SSF88946">
    <property type="entry name" value="Sigma2 domain of RNA polymerase sigma factors"/>
    <property type="match status" value="1"/>
</dbReference>
<dbReference type="GO" id="GO:0003677">
    <property type="term" value="F:DNA binding"/>
    <property type="evidence" value="ECO:0007669"/>
    <property type="project" value="InterPro"/>
</dbReference>
<dbReference type="InterPro" id="IPR007627">
    <property type="entry name" value="RNA_pol_sigma70_r2"/>
</dbReference>
<dbReference type="Pfam" id="PF08281">
    <property type="entry name" value="Sigma70_r4_2"/>
    <property type="match status" value="1"/>
</dbReference>
<evidence type="ECO:0000313" key="7">
    <source>
        <dbReference type="EMBL" id="MCW0483486.1"/>
    </source>
</evidence>
<keyword evidence="8" id="KW-1185">Reference proteome</keyword>
<evidence type="ECO:0000259" key="6">
    <source>
        <dbReference type="Pfam" id="PF08281"/>
    </source>
</evidence>
<dbReference type="GO" id="GO:0016987">
    <property type="term" value="F:sigma factor activity"/>
    <property type="evidence" value="ECO:0007669"/>
    <property type="project" value="UniProtKB-KW"/>
</dbReference>
<dbReference type="InterPro" id="IPR013249">
    <property type="entry name" value="RNA_pol_sigma70_r4_t2"/>
</dbReference>
<comment type="caution">
    <text evidence="7">The sequence shown here is derived from an EMBL/GenBank/DDBJ whole genome shotgun (WGS) entry which is preliminary data.</text>
</comment>
<organism evidence="7 8">
    <name type="scientific">Gaoshiqia sediminis</name>
    <dbReference type="NCBI Taxonomy" id="2986998"/>
    <lineage>
        <taxon>Bacteria</taxon>
        <taxon>Pseudomonadati</taxon>
        <taxon>Bacteroidota</taxon>
        <taxon>Bacteroidia</taxon>
        <taxon>Marinilabiliales</taxon>
        <taxon>Prolixibacteraceae</taxon>
        <taxon>Gaoshiqia</taxon>
    </lineage>
</organism>
<dbReference type="InterPro" id="IPR014327">
    <property type="entry name" value="RNA_pol_sigma70_bacteroid"/>
</dbReference>
<feature type="domain" description="RNA polymerase sigma-70 region 2" evidence="5">
    <location>
        <begin position="24"/>
        <end position="89"/>
    </location>
</feature>
<dbReference type="PANTHER" id="PTHR43133:SF46">
    <property type="entry name" value="RNA POLYMERASE SIGMA-70 FACTOR ECF SUBFAMILY"/>
    <property type="match status" value="1"/>
</dbReference>
<dbReference type="Gene3D" id="1.10.10.10">
    <property type="entry name" value="Winged helix-like DNA-binding domain superfamily/Winged helix DNA-binding domain"/>
    <property type="match status" value="1"/>
</dbReference>
<dbReference type="EMBL" id="JAPAAF010000017">
    <property type="protein sequence ID" value="MCW0483486.1"/>
    <property type="molecule type" value="Genomic_DNA"/>
</dbReference>
<keyword evidence="4" id="KW-0804">Transcription</keyword>
<evidence type="ECO:0000256" key="3">
    <source>
        <dbReference type="ARBA" id="ARBA00023082"/>
    </source>
</evidence>
<dbReference type="PANTHER" id="PTHR43133">
    <property type="entry name" value="RNA POLYMERASE ECF-TYPE SIGMA FACTO"/>
    <property type="match status" value="1"/>
</dbReference>
<dbReference type="AlphaFoldDB" id="A0AA41Y4U9"/>
<dbReference type="InterPro" id="IPR013324">
    <property type="entry name" value="RNA_pol_sigma_r3/r4-like"/>
</dbReference>
<dbReference type="InterPro" id="IPR039425">
    <property type="entry name" value="RNA_pol_sigma-70-like"/>
</dbReference>
<evidence type="ECO:0000313" key="8">
    <source>
        <dbReference type="Proteomes" id="UP001163821"/>
    </source>
</evidence>
<dbReference type="InterPro" id="IPR014284">
    <property type="entry name" value="RNA_pol_sigma-70_dom"/>
</dbReference>
<dbReference type="Proteomes" id="UP001163821">
    <property type="component" value="Unassembled WGS sequence"/>
</dbReference>
<dbReference type="SUPFAM" id="SSF88659">
    <property type="entry name" value="Sigma3 and sigma4 domains of RNA polymerase sigma factors"/>
    <property type="match status" value="1"/>
</dbReference>
<evidence type="ECO:0000256" key="1">
    <source>
        <dbReference type="ARBA" id="ARBA00010641"/>
    </source>
</evidence>
<evidence type="ECO:0000256" key="2">
    <source>
        <dbReference type="ARBA" id="ARBA00023015"/>
    </source>
</evidence>
<comment type="similarity">
    <text evidence="1">Belongs to the sigma-70 factor family. ECF subfamily.</text>
</comment>
<dbReference type="RefSeq" id="WP_282592087.1">
    <property type="nucleotide sequence ID" value="NZ_JAPAAF010000017.1"/>
</dbReference>
<dbReference type="Gene3D" id="1.10.1740.10">
    <property type="match status" value="1"/>
</dbReference>
<dbReference type="GO" id="GO:0006352">
    <property type="term" value="P:DNA-templated transcription initiation"/>
    <property type="evidence" value="ECO:0007669"/>
    <property type="project" value="InterPro"/>
</dbReference>
<evidence type="ECO:0000256" key="4">
    <source>
        <dbReference type="ARBA" id="ARBA00023163"/>
    </source>
</evidence>
<accession>A0AA41Y4U9</accession>
<feature type="domain" description="RNA polymerase sigma factor 70 region 4 type 2" evidence="6">
    <location>
        <begin position="120"/>
        <end position="172"/>
    </location>
</feature>
<dbReference type="NCBIfam" id="TIGR02985">
    <property type="entry name" value="Sig70_bacteroi1"/>
    <property type="match status" value="1"/>
</dbReference>
<keyword evidence="3" id="KW-0731">Sigma factor</keyword>
<dbReference type="CDD" id="cd06171">
    <property type="entry name" value="Sigma70_r4"/>
    <property type="match status" value="1"/>
</dbReference>
<dbReference type="NCBIfam" id="TIGR02937">
    <property type="entry name" value="sigma70-ECF"/>
    <property type="match status" value="1"/>
</dbReference>
<sequence length="206" mass="24752">MNNQTDKELFAQLKTGYEPAFKQLFLKYYAPLCYYARQYFDEDEKAEEVVQDVFVRIWAMRTKLDIEISVRQYFFRAVKNQCINQLQHQHIEQKYAHTVQEDFKNDRDTNPYFMEVGLQQKIETCIEALPEKRREIFRLSREEGLKYKEIADRLNISVKTVETQMGLALKQLREQLKDYRDYLIGWMLFFTKKTKTIQGEPSGKLS</sequence>
<dbReference type="InterPro" id="IPR036388">
    <property type="entry name" value="WH-like_DNA-bd_sf"/>
</dbReference>
<gene>
    <name evidence="7" type="ORF">N2K84_12145</name>
</gene>
<evidence type="ECO:0000259" key="5">
    <source>
        <dbReference type="Pfam" id="PF04542"/>
    </source>
</evidence>
<protein>
    <submittedName>
        <fullName evidence="7">RNA polymerase sigma-70 factor</fullName>
    </submittedName>
</protein>
<keyword evidence="2" id="KW-0805">Transcription regulation</keyword>
<dbReference type="InterPro" id="IPR013325">
    <property type="entry name" value="RNA_pol_sigma_r2"/>
</dbReference>
<dbReference type="Pfam" id="PF04542">
    <property type="entry name" value="Sigma70_r2"/>
    <property type="match status" value="1"/>
</dbReference>